<evidence type="ECO:0000313" key="2">
    <source>
        <dbReference type="EMBL" id="PWF42045.1"/>
    </source>
</evidence>
<evidence type="ECO:0000259" key="1">
    <source>
        <dbReference type="Pfam" id="PF13569"/>
    </source>
</evidence>
<accession>A0A2U2HEI2</accession>
<dbReference type="Gene3D" id="1.25.10.10">
    <property type="entry name" value="Leucine-rich Repeat Variant"/>
    <property type="match status" value="1"/>
</dbReference>
<feature type="domain" description="DUF4132" evidence="1">
    <location>
        <begin position="924"/>
        <end position="1070"/>
    </location>
</feature>
<dbReference type="InterPro" id="IPR011989">
    <property type="entry name" value="ARM-like"/>
</dbReference>
<dbReference type="InterPro" id="IPR004155">
    <property type="entry name" value="PBS_lyase_HEAT"/>
</dbReference>
<dbReference type="InterPro" id="IPR016024">
    <property type="entry name" value="ARM-type_fold"/>
</dbReference>
<keyword evidence="3" id="KW-1185">Reference proteome</keyword>
<protein>
    <submittedName>
        <fullName evidence="2">DUF4132 domain-containing protein</fullName>
    </submittedName>
</protein>
<dbReference type="SMART" id="SM00567">
    <property type="entry name" value="EZ_HEAT"/>
    <property type="match status" value="2"/>
</dbReference>
<sequence>MFKKLVGVFDRARGAPAPYGNALLRDGLQGLSKLDAALRERALAYVCTGAPESVLAELQRFDGGAGILLGRPGKLGTCLLAGALSDDEFDAAKASLSARSVFYQQLEATPPLELLLRLGKLFEAADQGKSLDRRCNAAPDYLLYLVNDALSTSFDGVRPDPRADQRPHWDVVLVDNLLTCAGLPRALALQIVFERDGAEPHHPDPSLERLLAPGSLAGYMLANGDCVESLPAILSAGARLLLADAIGGVAALASRFAALLVRLAVDNNKTVRDAAARHLESIPAPRRLDLLAQTLTEGDGAERVLAAHLLGRTLGPDSIARLDAALAQEASRPVRQAIEGALLRLRAASEAGATEMPPAPTLQPPRDDELGEEALRVVAGNRLELLERHRQAAAAEREQDPLGTHSGRRRERHYQQYLALTDARLATAVLALNQHADPARRDDADIALINETLAFDGRLVSLPGFGLTQLLRWIHRLPQSKGNFWYDPRFQMWLARQDRASIDLRLLEDALEQLGDDEDAVAASCLRPSRSAWPSPLEALPPECVWPYFSAHPALIDEGLGLGAGQRGGGEGFDVDRTLAVLATFPALPARWLPRLMELALGEGRAHRAAARKVLSGVPDIGRRVLASLGSSHQETRGAAARWLGEINYRQAVPELYQALDKETRETVQAALLTALEYLGQDIGPLLAPPALLAGARKGLKARLPGAMAWFPLDDLPSCSWRDGMPVETEIIRWWVVLACKLKEPAGNALLARYLTLLDADSRHALGTMVLRQFIAHDTRAGAKGEYLGSAIGEKGLLGLMHGAPAGEIVAQVQAYLQQHYGRRAQVEALLEAAAGSSDQGVIHFMLGLSLRCRTAYIAQKARALVEQIAQRNGWSDEQLADRTVSHARLDDGGQMEVRIDERVFYMRVGANLKPVLLDHEQRPIKALPAPAAHDAAVLKAARHQFSVCSKEIKKVVAAQSARLHVAMCAGRQWQVDEWREYLQRHPVVGQLVQGLLWMALSGDGRCLHLLRPGRDGRLLGADDEPIVLAKTSLLQLARRDLLTSKQAREWKAHFKAHAQPALFRQMLRARASAQLTSR</sequence>
<dbReference type="SUPFAM" id="SSF48371">
    <property type="entry name" value="ARM repeat"/>
    <property type="match status" value="1"/>
</dbReference>
<dbReference type="Pfam" id="PF13569">
    <property type="entry name" value="DUF4132"/>
    <property type="match status" value="1"/>
</dbReference>
<dbReference type="InterPro" id="IPR025406">
    <property type="entry name" value="DUF4132"/>
</dbReference>
<organism evidence="2 3">
    <name type="scientific">Massilia glaciei</name>
    <dbReference type="NCBI Taxonomy" id="1524097"/>
    <lineage>
        <taxon>Bacteria</taxon>
        <taxon>Pseudomonadati</taxon>
        <taxon>Pseudomonadota</taxon>
        <taxon>Betaproteobacteria</taxon>
        <taxon>Burkholderiales</taxon>
        <taxon>Oxalobacteraceae</taxon>
        <taxon>Telluria group</taxon>
        <taxon>Massilia</taxon>
    </lineage>
</organism>
<proteinExistence type="predicted"/>
<dbReference type="RefSeq" id="WP_106759794.1">
    <property type="nucleotide sequence ID" value="NZ_PXWF02000304.1"/>
</dbReference>
<dbReference type="AlphaFoldDB" id="A0A2U2HEI2"/>
<evidence type="ECO:0000313" key="3">
    <source>
        <dbReference type="Proteomes" id="UP000241421"/>
    </source>
</evidence>
<dbReference type="Proteomes" id="UP000241421">
    <property type="component" value="Unassembled WGS sequence"/>
</dbReference>
<reference evidence="2 3" key="1">
    <citation type="submission" date="2018-04" db="EMBL/GenBank/DDBJ databases">
        <title>Massilia violaceinigra sp. nov., a novel purple-pigmented bacterium isolated from Tianshan glacier, Xinjiang, China.</title>
        <authorList>
            <person name="Wang H."/>
        </authorList>
    </citation>
    <scope>NUCLEOTIDE SEQUENCE [LARGE SCALE GENOMIC DNA]</scope>
    <source>
        <strain evidence="2 3">B448-2</strain>
    </source>
</reference>
<dbReference type="EMBL" id="PXWF02000304">
    <property type="protein sequence ID" value="PWF42045.1"/>
    <property type="molecule type" value="Genomic_DNA"/>
</dbReference>
<comment type="caution">
    <text evidence="2">The sequence shown here is derived from an EMBL/GenBank/DDBJ whole genome shotgun (WGS) entry which is preliminary data.</text>
</comment>
<gene>
    <name evidence="2" type="ORF">C7C56_023535</name>
</gene>
<name>A0A2U2HEI2_9BURK</name>
<dbReference type="OrthoDB" id="8859114at2"/>